<dbReference type="EMBL" id="OJIN01000104">
    <property type="protein sequence ID" value="SPD73692.1"/>
    <property type="molecule type" value="Genomic_DNA"/>
</dbReference>
<dbReference type="SUPFAM" id="SSF103088">
    <property type="entry name" value="OmpA-like"/>
    <property type="match status" value="1"/>
</dbReference>
<dbReference type="InterPro" id="IPR025713">
    <property type="entry name" value="MotB-like_N_dom"/>
</dbReference>
<proteinExistence type="inferred from homology"/>
<evidence type="ECO:0000259" key="10">
    <source>
        <dbReference type="PROSITE" id="PS51123"/>
    </source>
</evidence>
<keyword evidence="3" id="KW-1003">Cell membrane</keyword>
<feature type="region of interest" description="Disordered" evidence="8">
    <location>
        <begin position="85"/>
        <end position="121"/>
    </location>
</feature>
<organism evidence="11">
    <name type="scientific">uncultured Desulfobacterium sp</name>
    <dbReference type="NCBI Taxonomy" id="201089"/>
    <lineage>
        <taxon>Bacteria</taxon>
        <taxon>Pseudomonadati</taxon>
        <taxon>Thermodesulfobacteriota</taxon>
        <taxon>Desulfobacteria</taxon>
        <taxon>Desulfobacterales</taxon>
        <taxon>Desulfobacteriaceae</taxon>
        <taxon>Desulfobacterium</taxon>
        <taxon>environmental samples</taxon>
    </lineage>
</organism>
<keyword evidence="5 9" id="KW-1133">Transmembrane helix</keyword>
<dbReference type="AlphaFoldDB" id="A0A445MWE3"/>
<feature type="domain" description="OmpA-like" evidence="10">
    <location>
        <begin position="161"/>
        <end position="279"/>
    </location>
</feature>
<accession>A0A445MWE3</accession>
<evidence type="ECO:0000256" key="8">
    <source>
        <dbReference type="SAM" id="MobiDB-lite"/>
    </source>
</evidence>
<feature type="compositionally biased region" description="Basic and acidic residues" evidence="8">
    <location>
        <begin position="87"/>
        <end position="98"/>
    </location>
</feature>
<dbReference type="CDD" id="cd07185">
    <property type="entry name" value="OmpA_C-like"/>
    <property type="match status" value="1"/>
</dbReference>
<protein>
    <submittedName>
        <fullName evidence="11">Chemotaxis protein</fullName>
    </submittedName>
</protein>
<keyword evidence="6 7" id="KW-0472">Membrane</keyword>
<dbReference type="Pfam" id="PF00691">
    <property type="entry name" value="OmpA"/>
    <property type="match status" value="1"/>
</dbReference>
<evidence type="ECO:0000256" key="6">
    <source>
        <dbReference type="ARBA" id="ARBA00023136"/>
    </source>
</evidence>
<dbReference type="Pfam" id="PF13677">
    <property type="entry name" value="MotB_plug"/>
    <property type="match status" value="1"/>
</dbReference>
<dbReference type="InterPro" id="IPR050330">
    <property type="entry name" value="Bact_OuterMem_StrucFunc"/>
</dbReference>
<evidence type="ECO:0000313" key="11">
    <source>
        <dbReference type="EMBL" id="SPD73692.1"/>
    </source>
</evidence>
<dbReference type="PROSITE" id="PS51123">
    <property type="entry name" value="OMPA_2"/>
    <property type="match status" value="1"/>
</dbReference>
<dbReference type="GO" id="GO:0005886">
    <property type="term" value="C:plasma membrane"/>
    <property type="evidence" value="ECO:0007669"/>
    <property type="project" value="UniProtKB-SubCell"/>
</dbReference>
<feature type="transmembrane region" description="Helical" evidence="9">
    <location>
        <begin position="21"/>
        <end position="44"/>
    </location>
</feature>
<dbReference type="InterPro" id="IPR006665">
    <property type="entry name" value="OmpA-like"/>
</dbReference>
<name>A0A445MWE3_9BACT</name>
<feature type="compositionally biased region" description="Basic and acidic residues" evidence="8">
    <location>
        <begin position="107"/>
        <end position="121"/>
    </location>
</feature>
<keyword evidence="4 9" id="KW-0812">Transmembrane</keyword>
<dbReference type="PANTHER" id="PTHR30329">
    <property type="entry name" value="STATOR ELEMENT OF FLAGELLAR MOTOR COMPLEX"/>
    <property type="match status" value="1"/>
</dbReference>
<gene>
    <name evidence="11" type="ORF">PITCH_A1920031</name>
</gene>
<dbReference type="Gene3D" id="3.30.1330.60">
    <property type="entry name" value="OmpA-like domain"/>
    <property type="match status" value="1"/>
</dbReference>
<evidence type="ECO:0000256" key="7">
    <source>
        <dbReference type="PROSITE-ProRule" id="PRU00473"/>
    </source>
</evidence>
<evidence type="ECO:0000256" key="2">
    <source>
        <dbReference type="ARBA" id="ARBA00008914"/>
    </source>
</evidence>
<evidence type="ECO:0000256" key="4">
    <source>
        <dbReference type="ARBA" id="ARBA00022692"/>
    </source>
</evidence>
<dbReference type="PANTHER" id="PTHR30329:SF21">
    <property type="entry name" value="LIPOPROTEIN YIAD-RELATED"/>
    <property type="match status" value="1"/>
</dbReference>
<evidence type="ECO:0000256" key="3">
    <source>
        <dbReference type="ARBA" id="ARBA00022475"/>
    </source>
</evidence>
<comment type="subcellular location">
    <subcellularLocation>
        <location evidence="1">Cell membrane</location>
        <topology evidence="1">Single-pass membrane protein</topology>
    </subcellularLocation>
</comment>
<evidence type="ECO:0000256" key="5">
    <source>
        <dbReference type="ARBA" id="ARBA00022989"/>
    </source>
</evidence>
<sequence>MEGHKRKVRRKHSEEHGGSHGAWKVAYADFVTAMMAFFLLLWLLSMTSTEQRARVSAYFKYFSIFDSSSSSSLIDLSQTKMTPISVTEKEANGEDKKAKKDRKASKGSKEVQANERSLSKKDIIAEQQKKEELQSRLKKIIEKELADVKSQVIVDGFKNCVRVQMVDNEGSMMFPTGSTTLTVRAQEVLRVITETVRDFKGPIAIEGHTDARAYPSQEYTNWELSLGRASEARKQMVASGLDVNQIIRVTGFADKKLINKDDPYDPRNRRISILLYKSPEKSLPAIAPVNEPLVNATQITKNAQVSPPK</sequence>
<comment type="similarity">
    <text evidence="2">Belongs to the MotB family.</text>
</comment>
<evidence type="ECO:0000256" key="9">
    <source>
        <dbReference type="SAM" id="Phobius"/>
    </source>
</evidence>
<reference evidence="11" key="1">
    <citation type="submission" date="2018-01" db="EMBL/GenBank/DDBJ databases">
        <authorList>
            <person name="Regsiter A."/>
            <person name="William W."/>
        </authorList>
    </citation>
    <scope>NUCLEOTIDE SEQUENCE</scope>
    <source>
        <strain evidence="11">TRIP AH-1</strain>
    </source>
</reference>
<evidence type="ECO:0000256" key="1">
    <source>
        <dbReference type="ARBA" id="ARBA00004162"/>
    </source>
</evidence>
<dbReference type="InterPro" id="IPR036737">
    <property type="entry name" value="OmpA-like_sf"/>
</dbReference>